<dbReference type="Proteomes" id="UP000463224">
    <property type="component" value="Unassembled WGS sequence"/>
</dbReference>
<evidence type="ECO:0000256" key="1">
    <source>
        <dbReference type="SAM" id="Phobius"/>
    </source>
</evidence>
<dbReference type="AlphaFoldDB" id="A0A844QQ78"/>
<name>A0A844QQ78_9HYPH</name>
<protein>
    <submittedName>
        <fullName evidence="2">Uncharacterized protein</fullName>
    </submittedName>
</protein>
<sequence length="62" mass="7067">MESAIGFLPYLILVALTIIPSWKLLGRVGMTTAWALLCFLPLGFILVMWIVAYRRWPLAETE</sequence>
<gene>
    <name evidence="2" type="ORF">GN330_23355</name>
</gene>
<feature type="transmembrane region" description="Helical" evidence="1">
    <location>
        <begin position="7"/>
        <end position="25"/>
    </location>
</feature>
<keyword evidence="3" id="KW-1185">Reference proteome</keyword>
<evidence type="ECO:0000313" key="3">
    <source>
        <dbReference type="Proteomes" id="UP000463224"/>
    </source>
</evidence>
<dbReference type="EMBL" id="WPHG01000013">
    <property type="protein sequence ID" value="MVB00189.1"/>
    <property type="molecule type" value="Genomic_DNA"/>
</dbReference>
<feature type="transmembrane region" description="Helical" evidence="1">
    <location>
        <begin position="31"/>
        <end position="52"/>
    </location>
</feature>
<evidence type="ECO:0000313" key="2">
    <source>
        <dbReference type="EMBL" id="MVB00189.1"/>
    </source>
</evidence>
<reference evidence="2 3" key="1">
    <citation type="submission" date="2019-12" db="EMBL/GenBank/DDBJ databases">
        <title>Nitratireductor arenosus sp. nov., Isolated from sea sand, Jeju island, South Korea.</title>
        <authorList>
            <person name="Kim W."/>
        </authorList>
    </citation>
    <scope>NUCLEOTIDE SEQUENCE [LARGE SCALE GENOMIC DNA]</scope>
    <source>
        <strain evidence="2 3">CAU 1489</strain>
    </source>
</reference>
<dbReference type="RefSeq" id="WP_156716169.1">
    <property type="nucleotide sequence ID" value="NZ_WPHG01000013.1"/>
</dbReference>
<proteinExistence type="predicted"/>
<organism evidence="2 3">
    <name type="scientific">Nitratireductor arenosus</name>
    <dbReference type="NCBI Taxonomy" id="2682096"/>
    <lineage>
        <taxon>Bacteria</taxon>
        <taxon>Pseudomonadati</taxon>
        <taxon>Pseudomonadota</taxon>
        <taxon>Alphaproteobacteria</taxon>
        <taxon>Hyphomicrobiales</taxon>
        <taxon>Phyllobacteriaceae</taxon>
        <taxon>Nitratireductor</taxon>
    </lineage>
</organism>
<keyword evidence="1" id="KW-1133">Transmembrane helix</keyword>
<keyword evidence="1" id="KW-0472">Membrane</keyword>
<comment type="caution">
    <text evidence="2">The sequence shown here is derived from an EMBL/GenBank/DDBJ whole genome shotgun (WGS) entry which is preliminary data.</text>
</comment>
<accession>A0A844QQ78</accession>
<keyword evidence="1" id="KW-0812">Transmembrane</keyword>